<sequence length="155" mass="17330">MERPVLDPEVRECVSLFSRLRASLPSLDTPEDTFLIEWAIFKRRAASVAAECIARLLPRAVEAVYYVELSDSHVGRDVDLLVVLRDSIKGVDPVEVEETIESLLTRLTRMANISFHAYTTSPSLFEVHTTLCGIYGSRAVPSHVIQLFNNSKPEG</sequence>
<evidence type="ECO:0000313" key="2">
    <source>
        <dbReference type="Proteomes" id="UP000600071"/>
    </source>
</evidence>
<evidence type="ECO:0000313" key="1">
    <source>
        <dbReference type="EMBL" id="HIQ23492.1"/>
    </source>
</evidence>
<dbReference type="AlphaFoldDB" id="A0A833EAC7"/>
<organism evidence="1 2">
    <name type="scientific">Pyrodictium delaneyi</name>
    <dbReference type="NCBI Taxonomy" id="1273541"/>
    <lineage>
        <taxon>Archaea</taxon>
        <taxon>Thermoproteota</taxon>
        <taxon>Thermoprotei</taxon>
        <taxon>Desulfurococcales</taxon>
        <taxon>Pyrodictiaceae</taxon>
        <taxon>Pyrodictium</taxon>
    </lineage>
</organism>
<protein>
    <recommendedName>
        <fullName evidence="3">Polymerase nucleotidyl transferase domain-containing protein</fullName>
    </recommendedName>
</protein>
<name>A0A833EAC7_9CREN</name>
<comment type="caution">
    <text evidence="1">The sequence shown here is derived from an EMBL/GenBank/DDBJ whole genome shotgun (WGS) entry which is preliminary data.</text>
</comment>
<dbReference type="EMBL" id="DQVR01000011">
    <property type="protein sequence ID" value="HIQ23492.1"/>
    <property type="molecule type" value="Genomic_DNA"/>
</dbReference>
<dbReference type="Proteomes" id="UP000600071">
    <property type="component" value="Unassembled WGS sequence"/>
</dbReference>
<proteinExistence type="predicted"/>
<reference evidence="1" key="1">
    <citation type="journal article" date="2020" name="ISME J.">
        <title>Gammaproteobacteria mediating utilization of methyl-, sulfur- and petroleum organic compounds in deep ocean hydrothermal plumes.</title>
        <authorList>
            <person name="Zhou Z."/>
            <person name="Liu Y."/>
            <person name="Pan J."/>
            <person name="Cron B.R."/>
            <person name="Toner B.M."/>
            <person name="Anantharaman K."/>
            <person name="Breier J.A."/>
            <person name="Dick G.J."/>
            <person name="Li M."/>
        </authorList>
    </citation>
    <scope>NUCLEOTIDE SEQUENCE</scope>
    <source>
        <strain evidence="1">SZUA-1523</strain>
    </source>
</reference>
<accession>A0A833EAC7</accession>
<evidence type="ECO:0008006" key="3">
    <source>
        <dbReference type="Google" id="ProtNLM"/>
    </source>
</evidence>
<gene>
    <name evidence="1" type="ORF">EYH50_00380</name>
</gene>